<comment type="similarity">
    <text evidence="1">Belongs to the delta endotoxin family.</text>
</comment>
<proteinExistence type="inferred from homology"/>
<sequence length="478" mass="52893">MQDAKALDHVINVGFIFGIAQVYPDAPPDYARRHMLQYLAHHGTHDMDEATLGKMIAPMSAIPVASPDALPSLRDSVLRQHAARTACVMQSIQRETPLLEGEVLQDETFTYLNKPFNGARPRSVVLLRTTNFGQLVYLFKEVAVDQDGRLLFLGAMPKVLSDTADTELFLDNPEEVLATIGSKLAGSLLSSLGGAIAKSLFESVFPPGVPSYFDKVYVEMKRIVGQELQQSLIDSVDGAIKNIQQHLEYEYLPAKAARDLTVLEDRKHLFTLLQKYESTFLSGPNGMLGTLMSDKYAKLGFSVFLIAASLQLALFQEMAVVDPGNLGRDGVARDPLLSSYGRPDDGTVAKAALKYADFAEKLWPKIIADRRAKVHQHEQTLCALGDTSGGSCRNFVWYVDDLEVGEVPLPASWKTKVMECRQASRDKEGNNPNKDLLLQHFEAYKTLKESELRNSLGVPEVIVSTWRQLAKTPLKLPS</sequence>
<name>A0AAI8KDW4_9PSED</name>
<dbReference type="GO" id="GO:0090729">
    <property type="term" value="F:toxin activity"/>
    <property type="evidence" value="ECO:0007669"/>
    <property type="project" value="UniProtKB-KW"/>
</dbReference>
<keyword evidence="3" id="KW-0749">Sporulation</keyword>
<keyword evidence="6" id="KW-1185">Reference proteome</keyword>
<accession>A0AAI8KDW4</accession>
<keyword evidence="4" id="KW-0843">Virulence</keyword>
<dbReference type="EMBL" id="CP031641">
    <property type="protein sequence ID" value="AXO90100.1"/>
    <property type="molecule type" value="Genomic_DNA"/>
</dbReference>
<dbReference type="SUPFAM" id="SSF56849">
    <property type="entry name" value="delta-Endotoxin (insectocide), N-terminal domain"/>
    <property type="match status" value="1"/>
</dbReference>
<evidence type="ECO:0000256" key="4">
    <source>
        <dbReference type="ARBA" id="ARBA00023026"/>
    </source>
</evidence>
<evidence type="ECO:0000313" key="6">
    <source>
        <dbReference type="Proteomes" id="UP000258127"/>
    </source>
</evidence>
<evidence type="ECO:0000256" key="2">
    <source>
        <dbReference type="ARBA" id="ARBA00022656"/>
    </source>
</evidence>
<reference evidence="5 6" key="1">
    <citation type="submission" date="2018-08" db="EMBL/GenBank/DDBJ databases">
        <authorList>
            <person name="Lee Y."/>
            <person name="Kakembo D."/>
        </authorList>
    </citation>
    <scope>NUCLEOTIDE SEQUENCE [LARGE SCALE GENOMIC DNA]</scope>
    <source>
        <strain evidence="5 6">JBCS1880</strain>
    </source>
</reference>
<dbReference type="Proteomes" id="UP000258127">
    <property type="component" value="Chromosome"/>
</dbReference>
<evidence type="ECO:0000256" key="1">
    <source>
        <dbReference type="ARBA" id="ARBA00007819"/>
    </source>
</evidence>
<dbReference type="AlphaFoldDB" id="A0AAI8KDW4"/>
<keyword evidence="2" id="KW-0800">Toxin</keyword>
<dbReference type="InterPro" id="IPR036716">
    <property type="entry name" value="Pest_crys_N_sf"/>
</dbReference>
<evidence type="ECO:0000313" key="5">
    <source>
        <dbReference type="EMBL" id="AXO90100.1"/>
    </source>
</evidence>
<evidence type="ECO:0000256" key="3">
    <source>
        <dbReference type="ARBA" id="ARBA00022969"/>
    </source>
</evidence>
<dbReference type="RefSeq" id="WP_116889440.1">
    <property type="nucleotide sequence ID" value="NZ_CP031641.1"/>
</dbReference>
<gene>
    <name evidence="5" type="ORF">DZC75_19605</name>
</gene>
<dbReference type="Gene3D" id="1.20.190.10">
    <property type="entry name" value="Pesticidal crystal protein, N-terminal domain"/>
    <property type="match status" value="1"/>
</dbReference>
<organism evidence="5 6">
    <name type="scientific">Pseudomonas parafulva</name>
    <dbReference type="NCBI Taxonomy" id="157782"/>
    <lineage>
        <taxon>Bacteria</taxon>
        <taxon>Pseudomonadati</taxon>
        <taxon>Pseudomonadota</taxon>
        <taxon>Gammaproteobacteria</taxon>
        <taxon>Pseudomonadales</taxon>
        <taxon>Pseudomonadaceae</taxon>
        <taxon>Pseudomonas</taxon>
    </lineage>
</organism>
<protein>
    <submittedName>
        <fullName evidence="5">Uncharacterized protein</fullName>
    </submittedName>
</protein>
<dbReference type="GO" id="GO:0030435">
    <property type="term" value="P:sporulation resulting in formation of a cellular spore"/>
    <property type="evidence" value="ECO:0007669"/>
    <property type="project" value="UniProtKB-KW"/>
</dbReference>